<dbReference type="GO" id="GO:0090729">
    <property type="term" value="F:toxin activity"/>
    <property type="evidence" value="ECO:0007669"/>
    <property type="project" value="UniProtKB-KW"/>
</dbReference>
<keyword evidence="3 6" id="KW-0479">Metal-binding</keyword>
<name>A0A6F8XJI8_9ACTN</name>
<dbReference type="HAMAP" id="MF_00265">
    <property type="entry name" value="VapC_Nob1"/>
    <property type="match status" value="1"/>
</dbReference>
<comment type="function">
    <text evidence="6">Toxic component of a toxin-antitoxin (TA) system. An RNase.</text>
</comment>
<evidence type="ECO:0000256" key="5">
    <source>
        <dbReference type="ARBA" id="ARBA00022842"/>
    </source>
</evidence>
<comment type="similarity">
    <text evidence="6">Belongs to the PINc/VapC protein family.</text>
</comment>
<reference evidence="8 9" key="1">
    <citation type="submission" date="2020-03" db="EMBL/GenBank/DDBJ databases">
        <title>Whole genome shotgun sequence of Phytohabitans flavus NBRC 107702.</title>
        <authorList>
            <person name="Komaki H."/>
            <person name="Tamura T."/>
        </authorList>
    </citation>
    <scope>NUCLEOTIDE SEQUENCE [LARGE SCALE GENOMIC DNA]</scope>
    <source>
        <strain evidence="8 9">NBRC 107702</strain>
    </source>
</reference>
<keyword evidence="5 6" id="KW-0460">Magnesium</keyword>
<evidence type="ECO:0000313" key="9">
    <source>
        <dbReference type="Proteomes" id="UP000502508"/>
    </source>
</evidence>
<sequence length="131" mass="13957">MIVDSSAIVAILLQEPGWEPLLDRLVGSEDPAGVGAPTLVETGIVLAARLGIPGKTLLARFIQESSLRVISFTADHWPVAVDAYLRYGKGRHPAALNFGDCLTYAVGRVASEPLLCLGNDFARTDLSLVEV</sequence>
<gene>
    <name evidence="8" type="primary">vapC_1</name>
    <name evidence="6" type="synonym">vapC</name>
    <name evidence="8" type="ORF">Pflav_003820</name>
</gene>
<keyword evidence="1 6" id="KW-1277">Toxin-antitoxin system</keyword>
<evidence type="ECO:0000256" key="4">
    <source>
        <dbReference type="ARBA" id="ARBA00022801"/>
    </source>
</evidence>
<dbReference type="CDD" id="cd09871">
    <property type="entry name" value="PIN_MtVapC28-VapC30-like"/>
    <property type="match status" value="1"/>
</dbReference>
<evidence type="ECO:0000256" key="1">
    <source>
        <dbReference type="ARBA" id="ARBA00022649"/>
    </source>
</evidence>
<accession>A0A6F8XJI8</accession>
<evidence type="ECO:0000256" key="3">
    <source>
        <dbReference type="ARBA" id="ARBA00022723"/>
    </source>
</evidence>
<keyword evidence="6" id="KW-0800">Toxin</keyword>
<dbReference type="Pfam" id="PF01850">
    <property type="entry name" value="PIN"/>
    <property type="match status" value="1"/>
</dbReference>
<dbReference type="EC" id="3.1.-.-" evidence="6"/>
<dbReference type="EMBL" id="AP022870">
    <property type="protein sequence ID" value="BCB73972.1"/>
    <property type="molecule type" value="Genomic_DNA"/>
</dbReference>
<dbReference type="Proteomes" id="UP000502508">
    <property type="component" value="Chromosome"/>
</dbReference>
<dbReference type="InterPro" id="IPR029060">
    <property type="entry name" value="PIN-like_dom_sf"/>
</dbReference>
<dbReference type="GO" id="GO:0004540">
    <property type="term" value="F:RNA nuclease activity"/>
    <property type="evidence" value="ECO:0007669"/>
    <property type="project" value="InterPro"/>
</dbReference>
<proteinExistence type="inferred from homology"/>
<dbReference type="Gene3D" id="3.40.50.1010">
    <property type="entry name" value="5'-nuclease"/>
    <property type="match status" value="1"/>
</dbReference>
<keyword evidence="2 6" id="KW-0540">Nuclease</keyword>
<keyword evidence="9" id="KW-1185">Reference proteome</keyword>
<dbReference type="GO" id="GO:0000287">
    <property type="term" value="F:magnesium ion binding"/>
    <property type="evidence" value="ECO:0007669"/>
    <property type="project" value="UniProtKB-UniRule"/>
</dbReference>
<evidence type="ECO:0000313" key="8">
    <source>
        <dbReference type="EMBL" id="BCB73972.1"/>
    </source>
</evidence>
<comment type="cofactor">
    <cofactor evidence="6">
        <name>Mg(2+)</name>
        <dbReference type="ChEBI" id="CHEBI:18420"/>
    </cofactor>
</comment>
<feature type="binding site" evidence="6">
    <location>
        <position position="4"/>
    </location>
    <ligand>
        <name>Mg(2+)</name>
        <dbReference type="ChEBI" id="CHEBI:18420"/>
    </ligand>
</feature>
<evidence type="ECO:0000256" key="2">
    <source>
        <dbReference type="ARBA" id="ARBA00022722"/>
    </source>
</evidence>
<dbReference type="KEGG" id="pfla:Pflav_003820"/>
<feature type="binding site" evidence="6">
    <location>
        <position position="100"/>
    </location>
    <ligand>
        <name>Mg(2+)</name>
        <dbReference type="ChEBI" id="CHEBI:18420"/>
    </ligand>
</feature>
<organism evidence="8 9">
    <name type="scientific">Phytohabitans flavus</name>
    <dbReference type="NCBI Taxonomy" id="1076124"/>
    <lineage>
        <taxon>Bacteria</taxon>
        <taxon>Bacillati</taxon>
        <taxon>Actinomycetota</taxon>
        <taxon>Actinomycetes</taxon>
        <taxon>Micromonosporales</taxon>
        <taxon>Micromonosporaceae</taxon>
    </lineage>
</organism>
<evidence type="ECO:0000256" key="6">
    <source>
        <dbReference type="HAMAP-Rule" id="MF_00265"/>
    </source>
</evidence>
<dbReference type="AlphaFoldDB" id="A0A6F8XJI8"/>
<dbReference type="GO" id="GO:0016787">
    <property type="term" value="F:hydrolase activity"/>
    <property type="evidence" value="ECO:0007669"/>
    <property type="project" value="UniProtKB-KW"/>
</dbReference>
<evidence type="ECO:0000259" key="7">
    <source>
        <dbReference type="Pfam" id="PF01850"/>
    </source>
</evidence>
<dbReference type="SUPFAM" id="SSF88723">
    <property type="entry name" value="PIN domain-like"/>
    <property type="match status" value="1"/>
</dbReference>
<reference evidence="8 9" key="2">
    <citation type="submission" date="2020-03" db="EMBL/GenBank/DDBJ databases">
        <authorList>
            <person name="Ichikawa N."/>
            <person name="Kimura A."/>
            <person name="Kitahashi Y."/>
            <person name="Uohara A."/>
        </authorList>
    </citation>
    <scope>NUCLEOTIDE SEQUENCE [LARGE SCALE GENOMIC DNA]</scope>
    <source>
        <strain evidence="8 9">NBRC 107702</strain>
    </source>
</reference>
<dbReference type="InterPro" id="IPR022907">
    <property type="entry name" value="VapC_family"/>
</dbReference>
<dbReference type="InterPro" id="IPR002716">
    <property type="entry name" value="PIN_dom"/>
</dbReference>
<keyword evidence="4 6" id="KW-0378">Hydrolase</keyword>
<dbReference type="RefSeq" id="WP_173033194.1">
    <property type="nucleotide sequence ID" value="NZ_AP022870.1"/>
</dbReference>
<feature type="domain" description="PIN" evidence="7">
    <location>
        <begin position="1"/>
        <end position="125"/>
    </location>
</feature>
<protein>
    <recommendedName>
        <fullName evidence="6">Ribonuclease VapC</fullName>
        <shortName evidence="6">RNase VapC</shortName>
        <ecNumber evidence="6">3.1.-.-</ecNumber>
    </recommendedName>
    <alternativeName>
        <fullName evidence="6">Toxin VapC</fullName>
    </alternativeName>
</protein>